<dbReference type="PANTHER" id="PTHR36308:SF1">
    <property type="entry name" value="DENTIN SIALOPHOSPHOPROTEIN-RELATED"/>
    <property type="match status" value="1"/>
</dbReference>
<dbReference type="PANTHER" id="PTHR36308">
    <property type="entry name" value="DENTIN SIALOPHOSPHOPROTEIN-RELATED"/>
    <property type="match status" value="1"/>
</dbReference>
<dbReference type="AlphaFoldDB" id="A0A7G2DNI8"/>
<name>A0A7G2DNI8_ARATH</name>
<feature type="compositionally biased region" description="Acidic residues" evidence="1">
    <location>
        <begin position="604"/>
        <end position="613"/>
    </location>
</feature>
<feature type="region of interest" description="Disordered" evidence="1">
    <location>
        <begin position="558"/>
        <end position="578"/>
    </location>
</feature>
<feature type="compositionally biased region" description="Polar residues" evidence="1">
    <location>
        <begin position="615"/>
        <end position="628"/>
    </location>
</feature>
<evidence type="ECO:0000313" key="4">
    <source>
        <dbReference type="Proteomes" id="UP000516314"/>
    </source>
</evidence>
<dbReference type="Pfam" id="PF25122">
    <property type="entry name" value="DUF7815"/>
    <property type="match status" value="1"/>
</dbReference>
<feature type="region of interest" description="Disordered" evidence="1">
    <location>
        <begin position="734"/>
        <end position="770"/>
    </location>
</feature>
<dbReference type="EMBL" id="LR881466">
    <property type="protein sequence ID" value="CAD5311779.1"/>
    <property type="molecule type" value="Genomic_DNA"/>
</dbReference>
<feature type="region of interest" description="Disordered" evidence="1">
    <location>
        <begin position="306"/>
        <end position="339"/>
    </location>
</feature>
<feature type="domain" description="FBD" evidence="2">
    <location>
        <begin position="204"/>
        <end position="273"/>
    </location>
</feature>
<evidence type="ECO:0000259" key="2">
    <source>
        <dbReference type="SMART" id="SM00579"/>
    </source>
</evidence>
<dbReference type="InterPro" id="IPR006566">
    <property type="entry name" value="FBD"/>
</dbReference>
<protein>
    <submittedName>
        <fullName evidence="3">(thale cress) hypothetical protein</fullName>
    </submittedName>
</protein>
<gene>
    <name evidence="3" type="ORF">AT9943_LOCUS370</name>
</gene>
<feature type="compositionally biased region" description="Polar residues" evidence="1">
    <location>
        <begin position="323"/>
        <end position="339"/>
    </location>
</feature>
<feature type="compositionally biased region" description="Basic and acidic residues" evidence="1">
    <location>
        <begin position="759"/>
        <end position="770"/>
    </location>
</feature>
<accession>A0A7G2DNI8</accession>
<reference evidence="3 4" key="1">
    <citation type="submission" date="2020-09" db="EMBL/GenBank/DDBJ databases">
        <authorList>
            <person name="Ashkenazy H."/>
        </authorList>
    </citation>
    <scope>NUCLEOTIDE SEQUENCE [LARGE SCALE GENOMIC DNA]</scope>
    <source>
        <strain evidence="4">cv. Cdm-0</strain>
    </source>
</reference>
<organism evidence="3 4">
    <name type="scientific">Arabidopsis thaliana</name>
    <name type="common">Mouse-ear cress</name>
    <dbReference type="NCBI Taxonomy" id="3702"/>
    <lineage>
        <taxon>Eukaryota</taxon>
        <taxon>Viridiplantae</taxon>
        <taxon>Streptophyta</taxon>
        <taxon>Embryophyta</taxon>
        <taxon>Tracheophyta</taxon>
        <taxon>Spermatophyta</taxon>
        <taxon>Magnoliopsida</taxon>
        <taxon>eudicotyledons</taxon>
        <taxon>Gunneridae</taxon>
        <taxon>Pentapetalae</taxon>
        <taxon>rosids</taxon>
        <taxon>malvids</taxon>
        <taxon>Brassicales</taxon>
        <taxon>Brassicaceae</taxon>
        <taxon>Camelineae</taxon>
        <taxon>Arabidopsis</taxon>
    </lineage>
</organism>
<feature type="region of interest" description="Disordered" evidence="1">
    <location>
        <begin position="595"/>
        <end position="628"/>
    </location>
</feature>
<evidence type="ECO:0000313" key="3">
    <source>
        <dbReference type="EMBL" id="CAD5311779.1"/>
    </source>
</evidence>
<proteinExistence type="predicted"/>
<dbReference type="SMART" id="SM00579">
    <property type="entry name" value="FBD"/>
    <property type="match status" value="1"/>
</dbReference>
<dbReference type="Pfam" id="PF08387">
    <property type="entry name" value="FBD"/>
    <property type="match status" value="1"/>
</dbReference>
<dbReference type="Proteomes" id="UP000516314">
    <property type="component" value="Chromosome 1"/>
</dbReference>
<sequence>MDDESKKSVWWFLNKSLQLHKAPVIDSLCMELGPQCPTTDDVDIGKWVAKAVDCLVMTLTIKLLWSAVDNTDRCLVVNAPAVNTCQITDYSLESFSIEDMPCLQDATIDVDEAYHPDDKFLTSFSSVLSLRMHLSDAMVMRCTTINFSRLIKLSIYPYGPDMLETLLRLLGNAPKLKEFLVDYKFVYNPEDLPWSWKQPSHVPECLSSQLEIFEWRDYGDRIIEEEFLTYVLANSKRLKTATISLRLNLEDPELIIEDIKDLPRIKRLHLLLTVKESAMDVPSNLESRRRLTGPYTILPLIDRSFASDGRSDKPTQGLASKGGQATSVDDCSDSSFPSLPTSEEAIAELDASAPYLRCRNCKGKLLRGIESLICVFCGNQQRTSDNPPDPIKFTSTSAYKWFLTSLNLDGSEMVEPLKETDGSSRGATKAPPSKGIALSKFLDLEIQLRRGDLSKVEQAESKPVEDDDFKDPRSLSLFDSVKSQGVVGSQQHDNKKIDGDPFVSSPVDLAAHMDSVFGSGKDLLYAQPADSSTAYVSKAGDWLQDDLFGNVTGEAQTNDSAVHDKNEGQIVGGNGNSSMDIDWIGDDLWQTNEKKSIEKTPTDVNDDDDDDWNDFASSANSKTPNNPLSQTMESSQFEIFYGHAQDKNGVKEQSVDEKQNTDTSVMSDIGKCQEDDLFGTWDSFTSSTILQTSLQPPTIHANPSGEKNPEMNLFGENNNNRDLDFDSISRSDFFSESSGGKTNSEEVKVIPSGTSTLDRPSDPDGSKDQTVDLVVGTTTTVPKSMSDVAEELMSQMHDLSFMLETKLSVPPISKTE</sequence>
<dbReference type="InterPro" id="IPR056717">
    <property type="entry name" value="DUF7815"/>
</dbReference>
<feature type="region of interest" description="Disordered" evidence="1">
    <location>
        <begin position="694"/>
        <end position="719"/>
    </location>
</feature>
<evidence type="ECO:0000256" key="1">
    <source>
        <dbReference type="SAM" id="MobiDB-lite"/>
    </source>
</evidence>